<dbReference type="SMART" id="SM00567">
    <property type="entry name" value="EZ_HEAT"/>
    <property type="match status" value="4"/>
</dbReference>
<dbReference type="OrthoDB" id="9770043at2"/>
<dbReference type="InterPro" id="IPR009056">
    <property type="entry name" value="Cyt_c-like_dom"/>
</dbReference>
<dbReference type="InterPro" id="IPR036909">
    <property type="entry name" value="Cyt_c-like_dom_sf"/>
</dbReference>
<organism evidence="6 7">
    <name type="scientific">Maioricimonas rarisocia</name>
    <dbReference type="NCBI Taxonomy" id="2528026"/>
    <lineage>
        <taxon>Bacteria</taxon>
        <taxon>Pseudomonadati</taxon>
        <taxon>Planctomycetota</taxon>
        <taxon>Planctomycetia</taxon>
        <taxon>Planctomycetales</taxon>
        <taxon>Planctomycetaceae</taxon>
        <taxon>Maioricimonas</taxon>
    </lineage>
</organism>
<dbReference type="InterPro" id="IPR016024">
    <property type="entry name" value="ARM-type_fold"/>
</dbReference>
<evidence type="ECO:0000256" key="2">
    <source>
        <dbReference type="ARBA" id="ARBA00022723"/>
    </source>
</evidence>
<keyword evidence="1 4" id="KW-0349">Heme</keyword>
<dbReference type="InterPro" id="IPR004155">
    <property type="entry name" value="PBS_lyase_HEAT"/>
</dbReference>
<protein>
    <submittedName>
        <fullName evidence="6">Quinoprotein glucose dehydrogenase B</fullName>
        <ecNumber evidence="6">1.1.5.2</ecNumber>
    </submittedName>
</protein>
<dbReference type="Gene3D" id="2.120.10.30">
    <property type="entry name" value="TolB, C-terminal domain"/>
    <property type="match status" value="1"/>
</dbReference>
<evidence type="ECO:0000256" key="1">
    <source>
        <dbReference type="ARBA" id="ARBA00022617"/>
    </source>
</evidence>
<proteinExistence type="predicted"/>
<dbReference type="PANTHER" id="PTHR33546">
    <property type="entry name" value="LARGE, MULTIFUNCTIONAL SECRETED PROTEIN-RELATED"/>
    <property type="match status" value="1"/>
</dbReference>
<keyword evidence="6" id="KW-0560">Oxidoreductase</keyword>
<dbReference type="GO" id="GO:0009055">
    <property type="term" value="F:electron transfer activity"/>
    <property type="evidence" value="ECO:0007669"/>
    <property type="project" value="InterPro"/>
</dbReference>
<keyword evidence="7" id="KW-1185">Reference proteome</keyword>
<dbReference type="Pfam" id="PF23500">
    <property type="entry name" value="DUF7133"/>
    <property type="match status" value="1"/>
</dbReference>
<dbReference type="SUPFAM" id="SSF46626">
    <property type="entry name" value="Cytochrome c"/>
    <property type="match status" value="1"/>
</dbReference>
<evidence type="ECO:0000256" key="4">
    <source>
        <dbReference type="PROSITE-ProRule" id="PRU00433"/>
    </source>
</evidence>
<dbReference type="Gene3D" id="1.10.760.10">
    <property type="entry name" value="Cytochrome c-like domain"/>
    <property type="match status" value="1"/>
</dbReference>
<feature type="domain" description="Cytochrome c" evidence="5">
    <location>
        <begin position="987"/>
        <end position="1124"/>
    </location>
</feature>
<keyword evidence="3 4" id="KW-0408">Iron</keyword>
<evidence type="ECO:0000256" key="3">
    <source>
        <dbReference type="ARBA" id="ARBA00023004"/>
    </source>
</evidence>
<dbReference type="RefSeq" id="WP_145370083.1">
    <property type="nucleotide sequence ID" value="NZ_CP036275.1"/>
</dbReference>
<sequence>MNNVPAPTVRSRSLSVFLAGCLGFVTIATALVAEDYHPEIAPASDEGKLAIQGFKVPDGVEVELFAAEPMLANPVAFCIDEQGRVYVAETFRQSKGVEDNRGHMDWLERDLALTTVEERRKMFEDFLGEEVASYSEEHDRVRLLIDEDADGKADKATVFADGFNDVVEGTGAGVLAWRGDVWYTCIPKLWKLEDTNGDGVADVRETLHDGYGVRVAFRGHDMHGLVLGPDGRLYFSIGDRGYNVMTQEGTQLVRPDTGAVFRCNPDGSELEVFAYGLRNPQELAFDDYGNLFTGDNNSDSGDKARWVHVVEGGDTGWRMYFQYLEDRGPWNRERIWYPYRADEETTAVQPASTIPPVANLGDGPSGLTYYPGVGLPERYDGHFFMADFRGSSGQSGIRSFAVEPKGATFELVDSDWLIQNVLATDVDFGYDGRMYVSDWVDGWNGTGKGRIYKFAWPEHASSEVVEQIGQRMAAGFDDLGVEQLFKLLFHADRRVRLEAQFALVRKESVGTFGAAVNATDAVDDSRLAELGRIHSVWGLGQLARSSGVVSVEAARSLVTLLNDDSAEIRAQAAGCLGEVLANDEWLLTAAIDTLTELVVEGSPREQYFAAVALGKAGDTEAIEPLLGLLAANNDADPVLRHAASLALARIGDRDALLEAADDPSRSVRLGVVLAMRQLRMPEIAMFLQDGDAAIVEEAARAIHDLPIEEALPELAGMIEQPGMSDLLTRRVLNANFRLGGAEGAEAVATVAADDRQPEHLRVEAVTELLNWAEPPVLDRVTNEYRPIGKRSADEAREAVRGVLASVLSGSDKLRAEGIKLASTYGITEVGPELRRLVEADDNPGPVRAEALAALGALGDDQLSQIVQTSLEDEHAAVRIEARRLLAKEDPQAGVTALQQALSEGTTDERQAAIDTLAALDHEAASGVLLDWMDRLLAGDVPAAIQLDLLEAARQQESEPFEKRLSSFAASRDTSTPVSAYSECLEGGDAERGQAIFFGNAAASCRRCHKVQGSGGDVGPNLSAIGKEKEARYLLESIVDPSAKIAKGFETAVFLLDSGRVVTGIVRGEDDENYRLVSGTGEVLLVPKDEVDDRAVGKSGMPADLVKQLSRRDIRDLVAYLSTLKTPDTTSGAHGEGGEHGE</sequence>
<name>A0A517Z8P1_9PLAN</name>
<dbReference type="EMBL" id="CP036275">
    <property type="protein sequence ID" value="QDU38833.1"/>
    <property type="molecule type" value="Genomic_DNA"/>
</dbReference>
<dbReference type="GO" id="GO:0008876">
    <property type="term" value="F:quinoprotein glucose dehydrogenase activity"/>
    <property type="evidence" value="ECO:0007669"/>
    <property type="project" value="UniProtKB-EC"/>
</dbReference>
<dbReference type="InterPro" id="IPR055557">
    <property type="entry name" value="DUF7133"/>
</dbReference>
<dbReference type="InterPro" id="IPR013427">
    <property type="entry name" value="Haem-bd_dom_put"/>
</dbReference>
<keyword evidence="2 4" id="KW-0479">Metal-binding</keyword>
<gene>
    <name evidence="6" type="primary">gdhB_2</name>
    <name evidence="6" type="ORF">Mal4_31630</name>
</gene>
<dbReference type="PROSITE" id="PS51007">
    <property type="entry name" value="CYTC"/>
    <property type="match status" value="1"/>
</dbReference>
<dbReference type="SUPFAM" id="SSF50952">
    <property type="entry name" value="Soluble quinoprotein glucose dehydrogenase"/>
    <property type="match status" value="1"/>
</dbReference>
<dbReference type="GO" id="GO:0020037">
    <property type="term" value="F:heme binding"/>
    <property type="evidence" value="ECO:0007669"/>
    <property type="project" value="InterPro"/>
</dbReference>
<dbReference type="NCBIfam" id="TIGR02603">
    <property type="entry name" value="CxxCH_TIGR02603"/>
    <property type="match status" value="1"/>
</dbReference>
<dbReference type="PANTHER" id="PTHR33546:SF1">
    <property type="entry name" value="LARGE, MULTIFUNCTIONAL SECRETED PROTEIN"/>
    <property type="match status" value="1"/>
</dbReference>
<accession>A0A517Z8P1</accession>
<dbReference type="Proteomes" id="UP000320496">
    <property type="component" value="Chromosome"/>
</dbReference>
<reference evidence="6 7" key="1">
    <citation type="submission" date="2019-02" db="EMBL/GenBank/DDBJ databases">
        <title>Deep-cultivation of Planctomycetes and their phenomic and genomic characterization uncovers novel biology.</title>
        <authorList>
            <person name="Wiegand S."/>
            <person name="Jogler M."/>
            <person name="Boedeker C."/>
            <person name="Pinto D."/>
            <person name="Vollmers J."/>
            <person name="Rivas-Marin E."/>
            <person name="Kohn T."/>
            <person name="Peeters S.H."/>
            <person name="Heuer A."/>
            <person name="Rast P."/>
            <person name="Oberbeckmann S."/>
            <person name="Bunk B."/>
            <person name="Jeske O."/>
            <person name="Meyerdierks A."/>
            <person name="Storesund J.E."/>
            <person name="Kallscheuer N."/>
            <person name="Luecker S."/>
            <person name="Lage O.M."/>
            <person name="Pohl T."/>
            <person name="Merkel B.J."/>
            <person name="Hornburger P."/>
            <person name="Mueller R.-W."/>
            <person name="Bruemmer F."/>
            <person name="Labrenz M."/>
            <person name="Spormann A.M."/>
            <person name="Op den Camp H."/>
            <person name="Overmann J."/>
            <person name="Amann R."/>
            <person name="Jetten M.S.M."/>
            <person name="Mascher T."/>
            <person name="Medema M.H."/>
            <person name="Devos D.P."/>
            <person name="Kaster A.-K."/>
            <person name="Ovreas L."/>
            <person name="Rohde M."/>
            <person name="Galperin M.Y."/>
            <person name="Jogler C."/>
        </authorList>
    </citation>
    <scope>NUCLEOTIDE SEQUENCE [LARGE SCALE GENOMIC DNA]</scope>
    <source>
        <strain evidence="6 7">Mal4</strain>
    </source>
</reference>
<evidence type="ECO:0000313" key="7">
    <source>
        <dbReference type="Proteomes" id="UP000320496"/>
    </source>
</evidence>
<dbReference type="EC" id="1.1.5.2" evidence="6"/>
<dbReference type="Gene3D" id="1.25.10.10">
    <property type="entry name" value="Leucine-rich Repeat Variant"/>
    <property type="match status" value="2"/>
</dbReference>
<dbReference type="Pfam" id="PF13646">
    <property type="entry name" value="HEAT_2"/>
    <property type="match status" value="1"/>
</dbReference>
<dbReference type="InterPro" id="IPR011042">
    <property type="entry name" value="6-blade_b-propeller_TolB-like"/>
</dbReference>
<dbReference type="InterPro" id="IPR013428">
    <property type="entry name" value="Membrane-bound_put_N"/>
</dbReference>
<dbReference type="GO" id="GO:0046872">
    <property type="term" value="F:metal ion binding"/>
    <property type="evidence" value="ECO:0007669"/>
    <property type="project" value="UniProtKB-KW"/>
</dbReference>
<dbReference type="SUPFAM" id="SSF48371">
    <property type="entry name" value="ARM repeat"/>
    <property type="match status" value="2"/>
</dbReference>
<dbReference type="KEGG" id="mri:Mal4_31630"/>
<evidence type="ECO:0000259" key="5">
    <source>
        <dbReference type="PROSITE" id="PS51007"/>
    </source>
</evidence>
<dbReference type="InterPro" id="IPR011989">
    <property type="entry name" value="ARM-like"/>
</dbReference>
<evidence type="ECO:0000313" key="6">
    <source>
        <dbReference type="EMBL" id="QDU38833.1"/>
    </source>
</evidence>
<dbReference type="InterPro" id="IPR011041">
    <property type="entry name" value="Quinoprot_gluc/sorb_DH_b-prop"/>
</dbReference>
<dbReference type="NCBIfam" id="TIGR02604">
    <property type="entry name" value="Piru_Ver_Nterm"/>
    <property type="match status" value="1"/>
</dbReference>
<dbReference type="AlphaFoldDB" id="A0A517Z8P1"/>